<accession>A0A6N2ZBK9</accession>
<reference evidence="3" key="1">
    <citation type="submission" date="2019-11" db="EMBL/GenBank/DDBJ databases">
        <authorList>
            <person name="Feng L."/>
        </authorList>
    </citation>
    <scope>NUCLEOTIDE SEQUENCE</scope>
    <source>
        <strain evidence="3">IbartlettiiLFYP30</strain>
    </source>
</reference>
<evidence type="ECO:0000313" key="3">
    <source>
        <dbReference type="EMBL" id="VYT75408.1"/>
    </source>
</evidence>
<evidence type="ECO:0000259" key="1">
    <source>
        <dbReference type="Pfam" id="PF05598"/>
    </source>
</evidence>
<proteinExistence type="predicted"/>
<dbReference type="NCBIfam" id="NF033551">
    <property type="entry name" value="transpos_IS1182"/>
    <property type="match status" value="1"/>
</dbReference>
<dbReference type="PANTHER" id="PTHR33408">
    <property type="entry name" value="TRANSPOSASE"/>
    <property type="match status" value="1"/>
</dbReference>
<feature type="domain" description="Transposase InsH N-terminal" evidence="1">
    <location>
        <begin position="24"/>
        <end position="114"/>
    </location>
</feature>
<gene>
    <name evidence="3" type="ORF">IBLFYP30_01085</name>
</gene>
<dbReference type="Pfam" id="PF13751">
    <property type="entry name" value="DDE_Tnp_1_6"/>
    <property type="match status" value="1"/>
</dbReference>
<dbReference type="InterPro" id="IPR008490">
    <property type="entry name" value="Transposase_InsH_N"/>
</dbReference>
<dbReference type="InterPro" id="IPR047629">
    <property type="entry name" value="IS1182_transpos"/>
</dbReference>
<dbReference type="EMBL" id="CACRUE010000011">
    <property type="protein sequence ID" value="VYT75408.1"/>
    <property type="molecule type" value="Genomic_DNA"/>
</dbReference>
<name>A0A6N2ZBK9_9FIRM</name>
<dbReference type="Pfam" id="PF05598">
    <property type="entry name" value="DUF772"/>
    <property type="match status" value="1"/>
</dbReference>
<organism evidence="3">
    <name type="scientific">Intestinibacter bartlettii</name>
    <dbReference type="NCBI Taxonomy" id="261299"/>
    <lineage>
        <taxon>Bacteria</taxon>
        <taxon>Bacillati</taxon>
        <taxon>Bacillota</taxon>
        <taxon>Clostridia</taxon>
        <taxon>Peptostreptococcales</taxon>
        <taxon>Peptostreptococcaceae</taxon>
        <taxon>Intestinibacter</taxon>
    </lineage>
</organism>
<dbReference type="AlphaFoldDB" id="A0A6N2ZBK9"/>
<protein>
    <submittedName>
        <fullName evidence="3">Transposase DDE domain protein</fullName>
    </submittedName>
</protein>
<evidence type="ECO:0000259" key="2">
    <source>
        <dbReference type="Pfam" id="PF13751"/>
    </source>
</evidence>
<dbReference type="InterPro" id="IPR025668">
    <property type="entry name" value="Tnp_DDE_dom"/>
</dbReference>
<dbReference type="PANTHER" id="PTHR33408:SF2">
    <property type="entry name" value="TRANSPOSASE DDE DOMAIN-CONTAINING PROTEIN"/>
    <property type="match status" value="1"/>
</dbReference>
<dbReference type="RefSeq" id="WP_156530616.1">
    <property type="nucleotide sequence ID" value="NZ_CACRUE010000011.1"/>
</dbReference>
<sequence>MTPNNQFNNNRFYENYQLKLPLEMDVLIPEDDSVRLLNFVLEGLDYSNLYNKYSTKGRKSKVDPKIMFKIITYANMENIWSSRDIEKHCRRDINFKWLLQGVQPPDHSTICRFKYEKMDEDVLENLFSQMLNILFELGEINFKNIFIDGTKIESAANKYTFVWRKTIIYHEKNMNIKISELFEKINKIYNQNFTINSSENIYTINEINKVLNFLYETKISTNTNFVYGKGHKKTQLQKFTECLEKYADRRKKYNEHYLKLGDRNSYSKTDIDATFMRMKEDHMKNGQLKPAYNLQIGVESEYIVGAAIFNNPTDSPTLIYFLEKLKQNLNTTYKNVIADAGYESEENYMYLKENSQNTYIKPSNYEQSKKRGYKLKYGKVENMIYDEENDRYICHNNKYLEYIKTISRKTATGYSISKKIYKCSNCKNCEFRSNCYTGKYSKKITVSPKFSELRKESLKNITSEKGNLLRINRSIQVEGAFGVIKNNYGFKRFLSKGTKNINIDILFLCLGYNINKLHSKIINNRLGISLFKENEVA</sequence>
<feature type="domain" description="Transposase DDE" evidence="2">
    <location>
        <begin position="393"/>
        <end position="518"/>
    </location>
</feature>